<feature type="transmembrane region" description="Helical" evidence="8">
    <location>
        <begin position="315"/>
        <end position="334"/>
    </location>
</feature>
<feature type="transmembrane region" description="Helical" evidence="8">
    <location>
        <begin position="93"/>
        <end position="113"/>
    </location>
</feature>
<dbReference type="EMBL" id="FYEZ01000001">
    <property type="protein sequence ID" value="SNC62219.1"/>
    <property type="molecule type" value="Genomic_DNA"/>
</dbReference>
<feature type="transmembrane region" description="Helical" evidence="8">
    <location>
        <begin position="134"/>
        <end position="157"/>
    </location>
</feature>
<keyword evidence="6 8" id="KW-0472">Membrane</keyword>
<dbReference type="AlphaFoldDB" id="A0A212T874"/>
<protein>
    <submittedName>
        <fullName evidence="10">Major Facilitator Superfamily protein</fullName>
    </submittedName>
</protein>
<feature type="transmembrane region" description="Helical" evidence="8">
    <location>
        <begin position="243"/>
        <end position="263"/>
    </location>
</feature>
<reference evidence="10 11" key="1">
    <citation type="submission" date="2017-06" db="EMBL/GenBank/DDBJ databases">
        <authorList>
            <person name="Kim H.J."/>
            <person name="Triplett B.A."/>
        </authorList>
    </citation>
    <scope>NUCLEOTIDE SEQUENCE [LARGE SCALE GENOMIC DNA]</scope>
    <source>
        <strain evidence="10 11">DSM 22179</strain>
    </source>
</reference>
<keyword evidence="2" id="KW-0813">Transport</keyword>
<evidence type="ECO:0000256" key="7">
    <source>
        <dbReference type="SAM" id="MobiDB-lite"/>
    </source>
</evidence>
<keyword evidence="5 8" id="KW-1133">Transmembrane helix</keyword>
<dbReference type="InterPro" id="IPR020846">
    <property type="entry name" value="MFS_dom"/>
</dbReference>
<evidence type="ECO:0000256" key="4">
    <source>
        <dbReference type="ARBA" id="ARBA00022692"/>
    </source>
</evidence>
<evidence type="ECO:0000256" key="6">
    <source>
        <dbReference type="ARBA" id="ARBA00023136"/>
    </source>
</evidence>
<feature type="transmembrane region" description="Helical" evidence="8">
    <location>
        <begin position="283"/>
        <end position="303"/>
    </location>
</feature>
<gene>
    <name evidence="10" type="ORF">SAMN05445756_0643</name>
</gene>
<feature type="transmembrane region" description="Helical" evidence="8">
    <location>
        <begin position="407"/>
        <end position="425"/>
    </location>
</feature>
<dbReference type="InterPro" id="IPR011701">
    <property type="entry name" value="MFS"/>
</dbReference>
<comment type="subcellular location">
    <subcellularLocation>
        <location evidence="1">Cell membrane</location>
        <topology evidence="1">Multi-pass membrane protein</topology>
    </subcellularLocation>
</comment>
<dbReference type="PROSITE" id="PS50850">
    <property type="entry name" value="MFS"/>
    <property type="match status" value="1"/>
</dbReference>
<sequence length="449" mass="46713">MRGGVWGNYVDQLHIFLPALALAPAMGTLAGPHAAASTGAMVVMATLLARPVGAAVFGTLSDAWGRTAVTQVAIAGTAACSLLVAAVPSHEVIGAWAIGLVLVLRFLGGMFLAGEYTSAIPLAMEWSAPTRRGLVSGLIMAMAPWAQATIGVVTVGLLTVLGPQDYAAWGWRVSFVAGGLASLLMLEYYRRHVADQPRREGHEWPSRLSRWSGVDRSAPGRDRPVPGSGPAAPGRPRWVELVAGRYAGVFWQMFGLMTGLWLMTQMVVLHLGGRLAADGLPDTAVSLVMAAAAVAQAVGMSLTGHLSTLWGRRRFLVVWGLMAAVLGPLLWWVVVQQTAVLPAALAAAALQVCTVCGYGPMGAYLTERLPRSIRATGYGTAYSASIVLPALWPFWLPALAGAVGRDVAVVGVLVLAGLLVAGCAASGPRLAPAELDAPVDLVAERGAPG</sequence>
<keyword evidence="4 8" id="KW-0812">Transmembrane</keyword>
<feature type="transmembrane region" description="Helical" evidence="8">
    <location>
        <begin position="67"/>
        <end position="87"/>
    </location>
</feature>
<dbReference type="Proteomes" id="UP000198122">
    <property type="component" value="Unassembled WGS sequence"/>
</dbReference>
<feature type="region of interest" description="Disordered" evidence="7">
    <location>
        <begin position="213"/>
        <end position="232"/>
    </location>
</feature>
<feature type="transmembrane region" description="Helical" evidence="8">
    <location>
        <begin position="340"/>
        <end position="365"/>
    </location>
</feature>
<dbReference type="Pfam" id="PF07690">
    <property type="entry name" value="MFS_1"/>
    <property type="match status" value="1"/>
</dbReference>
<dbReference type="PANTHER" id="PTHR43045:SF4">
    <property type="entry name" value="TRANSPORTER YDFJ-RELATED"/>
    <property type="match status" value="1"/>
</dbReference>
<evidence type="ECO:0000259" key="9">
    <source>
        <dbReference type="PROSITE" id="PS50850"/>
    </source>
</evidence>
<evidence type="ECO:0000313" key="11">
    <source>
        <dbReference type="Proteomes" id="UP000198122"/>
    </source>
</evidence>
<proteinExistence type="predicted"/>
<evidence type="ECO:0000256" key="5">
    <source>
        <dbReference type="ARBA" id="ARBA00022989"/>
    </source>
</evidence>
<dbReference type="GO" id="GO:0022857">
    <property type="term" value="F:transmembrane transporter activity"/>
    <property type="evidence" value="ECO:0007669"/>
    <property type="project" value="InterPro"/>
</dbReference>
<dbReference type="Gene3D" id="1.20.1250.20">
    <property type="entry name" value="MFS general substrate transporter like domains"/>
    <property type="match status" value="2"/>
</dbReference>
<evidence type="ECO:0000313" key="10">
    <source>
        <dbReference type="EMBL" id="SNC62219.1"/>
    </source>
</evidence>
<organism evidence="10 11">
    <name type="scientific">Kytococcus aerolatus</name>
    <dbReference type="NCBI Taxonomy" id="592308"/>
    <lineage>
        <taxon>Bacteria</taxon>
        <taxon>Bacillati</taxon>
        <taxon>Actinomycetota</taxon>
        <taxon>Actinomycetes</taxon>
        <taxon>Micrococcales</taxon>
        <taxon>Kytococcaceae</taxon>
        <taxon>Kytococcus</taxon>
    </lineage>
</organism>
<feature type="transmembrane region" description="Helical" evidence="8">
    <location>
        <begin position="169"/>
        <end position="189"/>
    </location>
</feature>
<feature type="transmembrane region" description="Helical" evidence="8">
    <location>
        <begin position="40"/>
        <end position="60"/>
    </location>
</feature>
<accession>A0A212T874</accession>
<dbReference type="InterPro" id="IPR036259">
    <property type="entry name" value="MFS_trans_sf"/>
</dbReference>
<name>A0A212T874_9MICO</name>
<evidence type="ECO:0000256" key="1">
    <source>
        <dbReference type="ARBA" id="ARBA00004651"/>
    </source>
</evidence>
<feature type="transmembrane region" description="Helical" evidence="8">
    <location>
        <begin position="377"/>
        <end position="395"/>
    </location>
</feature>
<evidence type="ECO:0000256" key="3">
    <source>
        <dbReference type="ARBA" id="ARBA00022475"/>
    </source>
</evidence>
<dbReference type="PANTHER" id="PTHR43045">
    <property type="entry name" value="SHIKIMATE TRANSPORTER"/>
    <property type="match status" value="1"/>
</dbReference>
<evidence type="ECO:0000256" key="2">
    <source>
        <dbReference type="ARBA" id="ARBA00022448"/>
    </source>
</evidence>
<feature type="domain" description="Major facilitator superfamily (MFS) profile" evidence="9">
    <location>
        <begin position="1"/>
        <end position="429"/>
    </location>
</feature>
<dbReference type="GO" id="GO:0005886">
    <property type="term" value="C:plasma membrane"/>
    <property type="evidence" value="ECO:0007669"/>
    <property type="project" value="UniProtKB-SubCell"/>
</dbReference>
<dbReference type="RefSeq" id="WP_234994251.1">
    <property type="nucleotide sequence ID" value="NZ_FYEZ01000001.1"/>
</dbReference>
<evidence type="ECO:0000256" key="8">
    <source>
        <dbReference type="SAM" id="Phobius"/>
    </source>
</evidence>
<keyword evidence="11" id="KW-1185">Reference proteome</keyword>
<dbReference type="SUPFAM" id="SSF103473">
    <property type="entry name" value="MFS general substrate transporter"/>
    <property type="match status" value="1"/>
</dbReference>
<keyword evidence="3" id="KW-1003">Cell membrane</keyword>